<accession>A0A2W4CYM4</accession>
<keyword evidence="1" id="KW-0812">Transmembrane</keyword>
<name>A0A2W4CYM4_9HYPH</name>
<keyword evidence="3" id="KW-1185">Reference proteome</keyword>
<gene>
    <name evidence="2" type="ORF">CPY51_05695</name>
</gene>
<dbReference type="AlphaFoldDB" id="A0A2W4CYM4"/>
<proteinExistence type="predicted"/>
<dbReference type="PROSITE" id="PS51257">
    <property type="entry name" value="PROKAR_LIPOPROTEIN"/>
    <property type="match status" value="1"/>
</dbReference>
<sequence>MTAKSSIAFSIAFVACGMFYFSEAFFSYYIGDIYANYIYKILFLPFFISFIFGVASPLITISVKNTNNSTEDIEYFKTNPIIWFLVWREIREEVDRG</sequence>
<keyword evidence="1" id="KW-1133">Transmembrane helix</keyword>
<feature type="transmembrane region" description="Helical" evidence="1">
    <location>
        <begin position="7"/>
        <end position="31"/>
    </location>
</feature>
<evidence type="ECO:0000256" key="1">
    <source>
        <dbReference type="SAM" id="Phobius"/>
    </source>
</evidence>
<evidence type="ECO:0000313" key="3">
    <source>
        <dbReference type="Proteomes" id="UP000248925"/>
    </source>
</evidence>
<evidence type="ECO:0000313" key="2">
    <source>
        <dbReference type="EMBL" id="PZM15868.1"/>
    </source>
</evidence>
<dbReference type="EMBL" id="PCDP01000009">
    <property type="protein sequence ID" value="PZM15868.1"/>
    <property type="molecule type" value="Genomic_DNA"/>
</dbReference>
<protein>
    <submittedName>
        <fullName evidence="2">Uncharacterized protein</fullName>
    </submittedName>
</protein>
<reference evidence="2 3" key="1">
    <citation type="journal article" date="2018" name="Sci. Rep.">
        <title>Rhizobium tumorigenes sp. nov., a novel plant tumorigenic bacterium isolated from cane gall tumors on thornless blackberry.</title>
        <authorList>
            <person name="Kuzmanovi N."/>
            <person name="Smalla K."/>
            <person name="Gronow S."/>
            <person name="PuBawska J."/>
        </authorList>
    </citation>
    <scope>NUCLEOTIDE SEQUENCE [LARGE SCALE GENOMIC DNA]</scope>
    <source>
        <strain evidence="2 3">CCBAU 85046</strain>
    </source>
</reference>
<organism evidence="2 3">
    <name type="scientific">Rhizobium tubonense</name>
    <dbReference type="NCBI Taxonomy" id="484088"/>
    <lineage>
        <taxon>Bacteria</taxon>
        <taxon>Pseudomonadati</taxon>
        <taxon>Pseudomonadota</taxon>
        <taxon>Alphaproteobacteria</taxon>
        <taxon>Hyphomicrobiales</taxon>
        <taxon>Rhizobiaceae</taxon>
        <taxon>Rhizobium/Agrobacterium group</taxon>
        <taxon>Rhizobium</taxon>
    </lineage>
</organism>
<keyword evidence="1" id="KW-0472">Membrane</keyword>
<comment type="caution">
    <text evidence="2">The sequence shown here is derived from an EMBL/GenBank/DDBJ whole genome shotgun (WGS) entry which is preliminary data.</text>
</comment>
<dbReference type="Proteomes" id="UP000248925">
    <property type="component" value="Unassembled WGS sequence"/>
</dbReference>
<feature type="transmembrane region" description="Helical" evidence="1">
    <location>
        <begin position="37"/>
        <end position="59"/>
    </location>
</feature>